<reference evidence="2 3" key="1">
    <citation type="submission" date="2024-07" db="EMBL/GenBank/DDBJ databases">
        <title>Section-level genome sequencing and comparative genomics of Aspergillus sections Usti and Cavernicolus.</title>
        <authorList>
            <consortium name="Lawrence Berkeley National Laboratory"/>
            <person name="Nybo J.L."/>
            <person name="Vesth T.C."/>
            <person name="Theobald S."/>
            <person name="Frisvad J.C."/>
            <person name="Larsen T.O."/>
            <person name="Kjaerboelling I."/>
            <person name="Rothschild-Mancinelli K."/>
            <person name="Lyhne E.K."/>
            <person name="Kogle M.E."/>
            <person name="Barry K."/>
            <person name="Clum A."/>
            <person name="Na H."/>
            <person name="Ledsgaard L."/>
            <person name="Lin J."/>
            <person name="Lipzen A."/>
            <person name="Kuo A."/>
            <person name="Riley R."/>
            <person name="Mondo S."/>
            <person name="Labutti K."/>
            <person name="Haridas S."/>
            <person name="Pangalinan J."/>
            <person name="Salamov A.A."/>
            <person name="Simmons B.A."/>
            <person name="Magnuson J.K."/>
            <person name="Chen J."/>
            <person name="Drula E."/>
            <person name="Henrissat B."/>
            <person name="Wiebenga A."/>
            <person name="Lubbers R.J."/>
            <person name="Gomes A.C."/>
            <person name="Macurrencykelacurrency M.R."/>
            <person name="Stajich J."/>
            <person name="Grigoriev I.V."/>
            <person name="Mortensen U.H."/>
            <person name="De Vries R.P."/>
            <person name="Baker S.E."/>
            <person name="Andersen M.R."/>
        </authorList>
    </citation>
    <scope>NUCLEOTIDE SEQUENCE [LARGE SCALE GENOMIC DNA]</scope>
    <source>
        <strain evidence="2 3">CBS 449.75</strain>
    </source>
</reference>
<feature type="compositionally biased region" description="Polar residues" evidence="1">
    <location>
        <begin position="167"/>
        <end position="179"/>
    </location>
</feature>
<feature type="region of interest" description="Disordered" evidence="1">
    <location>
        <begin position="116"/>
        <end position="218"/>
    </location>
</feature>
<dbReference type="EMBL" id="JBFXLQ010000097">
    <property type="protein sequence ID" value="KAL2859885.1"/>
    <property type="molecule type" value="Genomic_DNA"/>
</dbReference>
<sequence length="218" mass="23254">MTPRRPAPVNQQHADFDHNAGVHARASSDSESSMGDTPIVTSPLSSARTTPDFNLIHPRLLEPGVSGEDGITLANKVPNTPDDRTPLSGGDEETGLHGKTMAQSGDRMTSLCISGNNCDHDDAGVVEPAASPGRTKPHADLSWVDSGSLEDGVPRDDGPEPRRDLTPFTSTSPVYSTPLSMPKTKGKTTPRYCAKSQNTGYISKGDPLLTPRERSVLW</sequence>
<dbReference type="GeneID" id="98145723"/>
<proteinExistence type="predicted"/>
<accession>A0ABR4L5T2</accession>
<feature type="region of interest" description="Disordered" evidence="1">
    <location>
        <begin position="1"/>
        <end position="103"/>
    </location>
</feature>
<evidence type="ECO:0000313" key="3">
    <source>
        <dbReference type="Proteomes" id="UP001610432"/>
    </source>
</evidence>
<dbReference type="RefSeq" id="XP_070880441.1">
    <property type="nucleotide sequence ID" value="XM_071030651.1"/>
</dbReference>
<dbReference type="Proteomes" id="UP001610432">
    <property type="component" value="Unassembled WGS sequence"/>
</dbReference>
<feature type="compositionally biased region" description="Polar residues" evidence="1">
    <location>
        <begin position="27"/>
        <end position="52"/>
    </location>
</feature>
<protein>
    <submittedName>
        <fullName evidence="2">Uncharacterized protein</fullName>
    </submittedName>
</protein>
<comment type="caution">
    <text evidence="2">The sequence shown here is derived from an EMBL/GenBank/DDBJ whole genome shotgun (WGS) entry which is preliminary data.</text>
</comment>
<feature type="compositionally biased region" description="Basic and acidic residues" evidence="1">
    <location>
        <begin position="152"/>
        <end position="165"/>
    </location>
</feature>
<gene>
    <name evidence="2" type="ORF">BJX67DRAFT_368629</name>
</gene>
<evidence type="ECO:0000313" key="2">
    <source>
        <dbReference type="EMBL" id="KAL2859885.1"/>
    </source>
</evidence>
<name>A0ABR4L5T2_9EURO</name>
<evidence type="ECO:0000256" key="1">
    <source>
        <dbReference type="SAM" id="MobiDB-lite"/>
    </source>
</evidence>
<organism evidence="2 3">
    <name type="scientific">Aspergillus lucknowensis</name>
    <dbReference type="NCBI Taxonomy" id="176173"/>
    <lineage>
        <taxon>Eukaryota</taxon>
        <taxon>Fungi</taxon>
        <taxon>Dikarya</taxon>
        <taxon>Ascomycota</taxon>
        <taxon>Pezizomycotina</taxon>
        <taxon>Eurotiomycetes</taxon>
        <taxon>Eurotiomycetidae</taxon>
        <taxon>Eurotiales</taxon>
        <taxon>Aspergillaceae</taxon>
        <taxon>Aspergillus</taxon>
        <taxon>Aspergillus subgen. Nidulantes</taxon>
    </lineage>
</organism>
<keyword evidence="3" id="KW-1185">Reference proteome</keyword>